<evidence type="ECO:0000256" key="6">
    <source>
        <dbReference type="ARBA" id="ARBA00022989"/>
    </source>
</evidence>
<name>A0ABQ1GDF1_9BACL</name>
<dbReference type="HAMAP" id="MF_00287">
    <property type="entry name" value="BdbC"/>
    <property type="match status" value="1"/>
</dbReference>
<dbReference type="PANTHER" id="PTHR43469:SF1">
    <property type="entry name" value="SPBETA PROPHAGE-DERIVED DISULFIDE BOND FORMATION PROTEIN B"/>
    <property type="match status" value="1"/>
</dbReference>
<dbReference type="InterPro" id="IPR003752">
    <property type="entry name" value="DiS_bond_form_DsbB/BdbC"/>
</dbReference>
<accession>A0ABQ1GDF1</accession>
<evidence type="ECO:0000256" key="8">
    <source>
        <dbReference type="ARBA" id="ARBA00023136"/>
    </source>
</evidence>
<dbReference type="SUPFAM" id="SSF158442">
    <property type="entry name" value="DsbB-like"/>
    <property type="match status" value="1"/>
</dbReference>
<feature type="transmembrane region" description="Helical" evidence="12">
    <location>
        <begin position="12"/>
        <end position="33"/>
    </location>
</feature>
<evidence type="ECO:0000256" key="7">
    <source>
        <dbReference type="ARBA" id="ARBA00023002"/>
    </source>
</evidence>
<sequence>MEQIRSRSLFKEYALYMAWIVAIVATASSLYLSEILHYEPCRLCWFQRIFMYPQVILLGIAAYRGDRKIIPYVLPLSVIGGCISIYHYAEQKIPAMAKVLPCQVGVPCNKDYLNFLGFITIPLLALIAFILISVLLWIGRADSAEEVDRDQNSLLNTGV</sequence>
<keyword evidence="11" id="KW-0676">Redox-active center</keyword>
<dbReference type="PANTHER" id="PTHR43469">
    <property type="entry name" value="DISULFIDE FORMATION PROTEIN-RELATED"/>
    <property type="match status" value="1"/>
</dbReference>
<evidence type="ECO:0000256" key="10">
    <source>
        <dbReference type="ARBA" id="ARBA00023186"/>
    </source>
</evidence>
<protein>
    <submittedName>
        <fullName evidence="13">Disulfide bond formation protein C</fullName>
    </submittedName>
</protein>
<evidence type="ECO:0000256" key="11">
    <source>
        <dbReference type="ARBA" id="ARBA00023284"/>
    </source>
</evidence>
<keyword evidence="3" id="KW-0813">Transport</keyword>
<dbReference type="EMBL" id="BMHF01000009">
    <property type="protein sequence ID" value="GGA41357.1"/>
    <property type="molecule type" value="Genomic_DNA"/>
</dbReference>
<evidence type="ECO:0000313" key="13">
    <source>
        <dbReference type="EMBL" id="GGA41357.1"/>
    </source>
</evidence>
<keyword evidence="10" id="KW-0143">Chaperone</keyword>
<feature type="transmembrane region" description="Helical" evidence="12">
    <location>
        <begin position="70"/>
        <end position="89"/>
    </location>
</feature>
<dbReference type="Proteomes" id="UP000609323">
    <property type="component" value="Unassembled WGS sequence"/>
</dbReference>
<keyword evidence="9" id="KW-1015">Disulfide bond</keyword>
<organism evidence="13 14">
    <name type="scientific">Paenibacillus physcomitrellae</name>
    <dbReference type="NCBI Taxonomy" id="1619311"/>
    <lineage>
        <taxon>Bacteria</taxon>
        <taxon>Bacillati</taxon>
        <taxon>Bacillota</taxon>
        <taxon>Bacilli</taxon>
        <taxon>Bacillales</taxon>
        <taxon>Paenibacillaceae</taxon>
        <taxon>Paenibacillus</taxon>
    </lineage>
</organism>
<dbReference type="PIRSF" id="PIRSF036659">
    <property type="entry name" value="BdbC"/>
    <property type="match status" value="1"/>
</dbReference>
<dbReference type="RefSeq" id="WP_094093838.1">
    <property type="nucleotide sequence ID" value="NZ_BMHF01000009.1"/>
</dbReference>
<proteinExistence type="inferred from homology"/>
<evidence type="ECO:0000256" key="9">
    <source>
        <dbReference type="ARBA" id="ARBA00023157"/>
    </source>
</evidence>
<evidence type="ECO:0000256" key="5">
    <source>
        <dbReference type="ARBA" id="ARBA00022982"/>
    </source>
</evidence>
<keyword evidence="8 12" id="KW-0472">Membrane</keyword>
<dbReference type="InterPro" id="IPR023380">
    <property type="entry name" value="DsbB-like_sf"/>
</dbReference>
<keyword evidence="14" id="KW-1185">Reference proteome</keyword>
<evidence type="ECO:0000313" key="14">
    <source>
        <dbReference type="Proteomes" id="UP000609323"/>
    </source>
</evidence>
<evidence type="ECO:0000256" key="4">
    <source>
        <dbReference type="ARBA" id="ARBA00022692"/>
    </source>
</evidence>
<dbReference type="Gene3D" id="1.20.1550.10">
    <property type="entry name" value="DsbB-like"/>
    <property type="match status" value="1"/>
</dbReference>
<dbReference type="Pfam" id="PF02600">
    <property type="entry name" value="DsbB"/>
    <property type="match status" value="1"/>
</dbReference>
<evidence type="ECO:0000256" key="3">
    <source>
        <dbReference type="ARBA" id="ARBA00022448"/>
    </source>
</evidence>
<dbReference type="InterPro" id="IPR012187">
    <property type="entry name" value="Disulphide_bond_form_BdbC"/>
</dbReference>
<keyword evidence="4 12" id="KW-0812">Transmembrane</keyword>
<comment type="caution">
    <text evidence="13">The sequence shown here is derived from an EMBL/GenBank/DDBJ whole genome shotgun (WGS) entry which is preliminary data.</text>
</comment>
<keyword evidence="5" id="KW-0249">Electron transport</keyword>
<keyword evidence="7" id="KW-0560">Oxidoreductase</keyword>
<keyword evidence="6 12" id="KW-1133">Transmembrane helix</keyword>
<feature type="transmembrane region" description="Helical" evidence="12">
    <location>
        <begin position="115"/>
        <end position="139"/>
    </location>
</feature>
<evidence type="ECO:0000256" key="12">
    <source>
        <dbReference type="SAM" id="Phobius"/>
    </source>
</evidence>
<feature type="transmembrane region" description="Helical" evidence="12">
    <location>
        <begin position="45"/>
        <end position="63"/>
    </location>
</feature>
<evidence type="ECO:0000256" key="2">
    <source>
        <dbReference type="ARBA" id="ARBA00007602"/>
    </source>
</evidence>
<reference evidence="14" key="1">
    <citation type="journal article" date="2019" name="Int. J. Syst. Evol. Microbiol.">
        <title>The Global Catalogue of Microorganisms (GCM) 10K type strain sequencing project: providing services to taxonomists for standard genome sequencing and annotation.</title>
        <authorList>
            <consortium name="The Broad Institute Genomics Platform"/>
            <consortium name="The Broad Institute Genome Sequencing Center for Infectious Disease"/>
            <person name="Wu L."/>
            <person name="Ma J."/>
        </authorList>
    </citation>
    <scope>NUCLEOTIDE SEQUENCE [LARGE SCALE GENOMIC DNA]</scope>
    <source>
        <strain evidence="14">CGMCC 1.15044</strain>
    </source>
</reference>
<gene>
    <name evidence="13" type="primary">bdbC</name>
    <name evidence="13" type="ORF">GCM10010917_28290</name>
</gene>
<evidence type="ECO:0000256" key="1">
    <source>
        <dbReference type="ARBA" id="ARBA00004141"/>
    </source>
</evidence>
<comment type="subcellular location">
    <subcellularLocation>
        <location evidence="1">Membrane</location>
        <topology evidence="1">Multi-pass membrane protein</topology>
    </subcellularLocation>
</comment>
<dbReference type="NCBIfam" id="NF002849">
    <property type="entry name" value="PRK03113.1"/>
    <property type="match status" value="1"/>
</dbReference>
<comment type="similarity">
    <text evidence="2">Belongs to the DsbB family. BdbC subfamily.</text>
</comment>